<dbReference type="EMBL" id="PGOL01003812">
    <property type="protein sequence ID" value="PKI39426.1"/>
    <property type="molecule type" value="Genomic_DNA"/>
</dbReference>
<accession>A0A2I0I7P0</accession>
<dbReference type="Proteomes" id="UP000233551">
    <property type="component" value="Unassembled WGS sequence"/>
</dbReference>
<comment type="caution">
    <text evidence="8">The sequence shown here is derived from an EMBL/GenBank/DDBJ whole genome shotgun (WGS) entry which is preliminary data.</text>
</comment>
<comment type="subcellular location">
    <subcellularLocation>
        <location evidence="1">Nucleus</location>
    </subcellularLocation>
</comment>
<dbReference type="PANTHER" id="PTHR11969">
    <property type="entry name" value="MAX DIMERIZATION, MAD"/>
    <property type="match status" value="1"/>
</dbReference>
<dbReference type="STRING" id="22663.A0A2I0I7P0"/>
<evidence type="ECO:0000256" key="3">
    <source>
        <dbReference type="ARBA" id="ARBA00023125"/>
    </source>
</evidence>
<keyword evidence="9" id="KW-1185">Reference proteome</keyword>
<name>A0A2I0I7P0_PUNGR</name>
<evidence type="ECO:0000313" key="9">
    <source>
        <dbReference type="Proteomes" id="UP000233551"/>
    </source>
</evidence>
<dbReference type="PANTHER" id="PTHR11969:SF82">
    <property type="entry name" value="TRANSCRIPTION FACTOR BHLH96"/>
    <property type="match status" value="1"/>
</dbReference>
<dbReference type="SMART" id="SM00353">
    <property type="entry name" value="HLH"/>
    <property type="match status" value="1"/>
</dbReference>
<keyword evidence="5" id="KW-0539">Nucleus</keyword>
<feature type="domain" description="BHLH" evidence="7">
    <location>
        <begin position="126"/>
        <end position="178"/>
    </location>
</feature>
<evidence type="ECO:0000256" key="5">
    <source>
        <dbReference type="ARBA" id="ARBA00023242"/>
    </source>
</evidence>
<dbReference type="Gene3D" id="4.10.280.10">
    <property type="entry name" value="Helix-loop-helix DNA-binding domain"/>
    <property type="match status" value="1"/>
</dbReference>
<evidence type="ECO:0000256" key="1">
    <source>
        <dbReference type="ARBA" id="ARBA00004123"/>
    </source>
</evidence>
<feature type="coiled-coil region" evidence="6">
    <location>
        <begin position="171"/>
        <end position="198"/>
    </location>
</feature>
<protein>
    <recommendedName>
        <fullName evidence="7">BHLH domain-containing protein</fullName>
    </recommendedName>
</protein>
<keyword evidence="4" id="KW-0804">Transcription</keyword>
<proteinExistence type="predicted"/>
<evidence type="ECO:0000256" key="4">
    <source>
        <dbReference type="ARBA" id="ARBA00023163"/>
    </source>
</evidence>
<evidence type="ECO:0000256" key="6">
    <source>
        <dbReference type="SAM" id="Coils"/>
    </source>
</evidence>
<keyword evidence="3" id="KW-0238">DNA-binding</keyword>
<evidence type="ECO:0000313" key="8">
    <source>
        <dbReference type="EMBL" id="PKI39426.1"/>
    </source>
</evidence>
<sequence>MALETVVFKQDPFSSSSSSYLYEEHFYPCGGSVFEPDYDMTGIQTPEKSDNDVAILEKSVAGVSSWDSGPMVGCDGGINSSSSSSLPPEDFGGGSMMFPAMDVAVGCRRKIRRKARVVKNKEEVENQRTAHIAVERNRRKQMNEYLAVLRTIYALLLNEYAVDQASIIEGAVNFVKELEQLLQSLKAAQRKVSGNKNTTNDLSSSPFADFFTFPQYSADPTQLNHYAGPTVETMVGPERPETAIANVEVTMADNHANVKVLSTKQPKQLLKMVVRLQYLGVSILHLNVTTVNDMVLYSFSTRVEDNCQFTSANEIAAAVYEMVVRIQEEANFS</sequence>
<keyword evidence="6" id="KW-0175">Coiled coil</keyword>
<dbReference type="GO" id="GO:0000978">
    <property type="term" value="F:RNA polymerase II cis-regulatory region sequence-specific DNA binding"/>
    <property type="evidence" value="ECO:0007669"/>
    <property type="project" value="TreeGrafter"/>
</dbReference>
<dbReference type="InterPro" id="IPR036638">
    <property type="entry name" value="HLH_DNA-bd_sf"/>
</dbReference>
<dbReference type="SUPFAM" id="SSF47459">
    <property type="entry name" value="HLH, helix-loop-helix DNA-binding domain"/>
    <property type="match status" value="1"/>
</dbReference>
<dbReference type="InterPro" id="IPR011598">
    <property type="entry name" value="bHLH_dom"/>
</dbReference>
<evidence type="ECO:0000256" key="2">
    <source>
        <dbReference type="ARBA" id="ARBA00023015"/>
    </source>
</evidence>
<keyword evidence="2" id="KW-0805">Transcription regulation</keyword>
<dbReference type="GO" id="GO:0005634">
    <property type="term" value="C:nucleus"/>
    <property type="evidence" value="ECO:0007669"/>
    <property type="project" value="UniProtKB-SubCell"/>
</dbReference>
<dbReference type="Pfam" id="PF00010">
    <property type="entry name" value="HLH"/>
    <property type="match status" value="1"/>
</dbReference>
<organism evidence="8 9">
    <name type="scientific">Punica granatum</name>
    <name type="common">Pomegranate</name>
    <dbReference type="NCBI Taxonomy" id="22663"/>
    <lineage>
        <taxon>Eukaryota</taxon>
        <taxon>Viridiplantae</taxon>
        <taxon>Streptophyta</taxon>
        <taxon>Embryophyta</taxon>
        <taxon>Tracheophyta</taxon>
        <taxon>Spermatophyta</taxon>
        <taxon>Magnoliopsida</taxon>
        <taxon>eudicotyledons</taxon>
        <taxon>Gunneridae</taxon>
        <taxon>Pentapetalae</taxon>
        <taxon>rosids</taxon>
        <taxon>malvids</taxon>
        <taxon>Myrtales</taxon>
        <taxon>Lythraceae</taxon>
        <taxon>Punica</taxon>
    </lineage>
</organism>
<dbReference type="GO" id="GO:0000981">
    <property type="term" value="F:DNA-binding transcription factor activity, RNA polymerase II-specific"/>
    <property type="evidence" value="ECO:0007669"/>
    <property type="project" value="TreeGrafter"/>
</dbReference>
<evidence type="ECO:0000259" key="7">
    <source>
        <dbReference type="PROSITE" id="PS50888"/>
    </source>
</evidence>
<dbReference type="GO" id="GO:0046983">
    <property type="term" value="F:protein dimerization activity"/>
    <property type="evidence" value="ECO:0007669"/>
    <property type="project" value="InterPro"/>
</dbReference>
<gene>
    <name evidence="8" type="ORF">CRG98_040184</name>
</gene>
<dbReference type="PROSITE" id="PS50888">
    <property type="entry name" value="BHLH"/>
    <property type="match status" value="1"/>
</dbReference>
<reference evidence="8 9" key="1">
    <citation type="submission" date="2017-11" db="EMBL/GenBank/DDBJ databases">
        <title>De-novo sequencing of pomegranate (Punica granatum L.) genome.</title>
        <authorList>
            <person name="Akparov Z."/>
            <person name="Amiraslanov A."/>
            <person name="Hajiyeva S."/>
            <person name="Abbasov M."/>
            <person name="Kaur K."/>
            <person name="Hamwieh A."/>
            <person name="Solovyev V."/>
            <person name="Salamov A."/>
            <person name="Braich B."/>
            <person name="Kosarev P."/>
            <person name="Mahmoud A."/>
            <person name="Hajiyev E."/>
            <person name="Babayeva S."/>
            <person name="Izzatullayeva V."/>
            <person name="Mammadov A."/>
            <person name="Mammadov A."/>
            <person name="Sharifova S."/>
            <person name="Ojaghi J."/>
            <person name="Eynullazada K."/>
            <person name="Bayramov B."/>
            <person name="Abdulazimova A."/>
            <person name="Shahmuradov I."/>
        </authorList>
    </citation>
    <scope>NUCLEOTIDE SEQUENCE [LARGE SCALE GENOMIC DNA]</scope>
    <source>
        <strain evidence="9">cv. AG2017</strain>
        <tissue evidence="8">Leaf</tissue>
    </source>
</reference>
<dbReference type="AlphaFoldDB" id="A0A2I0I7P0"/>